<keyword evidence="3" id="KW-1185">Reference proteome</keyword>
<dbReference type="EMBL" id="JAUJYN010000003">
    <property type="protein sequence ID" value="KAK1276806.1"/>
    <property type="molecule type" value="Genomic_DNA"/>
</dbReference>
<dbReference type="PANTHER" id="PTHR47184:SF3">
    <property type="entry name" value="PHOSPHATIDYLINOSITOL 3-AND 4-KINASE FAMILY PROTEIN-RELATED"/>
    <property type="match status" value="1"/>
</dbReference>
<dbReference type="Gene3D" id="1.25.10.10">
    <property type="entry name" value="Leucine-rich Repeat Variant"/>
    <property type="match status" value="1"/>
</dbReference>
<dbReference type="Proteomes" id="UP001179952">
    <property type="component" value="Unassembled WGS sequence"/>
</dbReference>
<feature type="domain" description="Symplekin/Pta1 N-terminal" evidence="1">
    <location>
        <begin position="97"/>
        <end position="232"/>
    </location>
</feature>
<evidence type="ECO:0000313" key="2">
    <source>
        <dbReference type="EMBL" id="KAK1276806.1"/>
    </source>
</evidence>
<dbReference type="PANTHER" id="PTHR47184">
    <property type="entry name" value="PHOSPHATIDYLINOSITOL 3-AND 4-KINASE FAMILY PROTEIN-RELATED"/>
    <property type="match status" value="1"/>
</dbReference>
<name>A0AAV9BJH0_ACOGR</name>
<organism evidence="2 3">
    <name type="scientific">Acorus gramineus</name>
    <name type="common">Dwarf sweet flag</name>
    <dbReference type="NCBI Taxonomy" id="55184"/>
    <lineage>
        <taxon>Eukaryota</taxon>
        <taxon>Viridiplantae</taxon>
        <taxon>Streptophyta</taxon>
        <taxon>Embryophyta</taxon>
        <taxon>Tracheophyta</taxon>
        <taxon>Spermatophyta</taxon>
        <taxon>Magnoliopsida</taxon>
        <taxon>Liliopsida</taxon>
        <taxon>Acoraceae</taxon>
        <taxon>Acorus</taxon>
    </lineage>
</organism>
<comment type="caution">
    <text evidence="2">The sequence shown here is derived from an EMBL/GenBank/DDBJ whole genome shotgun (WGS) entry which is preliminary data.</text>
</comment>
<dbReference type="InterPro" id="IPR016024">
    <property type="entry name" value="ARM-type_fold"/>
</dbReference>
<evidence type="ECO:0000259" key="1">
    <source>
        <dbReference type="Pfam" id="PF11935"/>
    </source>
</evidence>
<reference evidence="2" key="2">
    <citation type="submission" date="2023-06" db="EMBL/GenBank/DDBJ databases">
        <authorList>
            <person name="Ma L."/>
            <person name="Liu K.-W."/>
            <person name="Li Z."/>
            <person name="Hsiao Y.-Y."/>
            <person name="Qi Y."/>
            <person name="Fu T."/>
            <person name="Tang G."/>
            <person name="Zhang D."/>
            <person name="Sun W.-H."/>
            <person name="Liu D.-K."/>
            <person name="Li Y."/>
            <person name="Chen G.-Z."/>
            <person name="Liu X.-D."/>
            <person name="Liao X.-Y."/>
            <person name="Jiang Y.-T."/>
            <person name="Yu X."/>
            <person name="Hao Y."/>
            <person name="Huang J."/>
            <person name="Zhao X.-W."/>
            <person name="Ke S."/>
            <person name="Chen Y.-Y."/>
            <person name="Wu W.-L."/>
            <person name="Hsu J.-L."/>
            <person name="Lin Y.-F."/>
            <person name="Huang M.-D."/>
            <person name="Li C.-Y."/>
            <person name="Huang L."/>
            <person name="Wang Z.-W."/>
            <person name="Zhao X."/>
            <person name="Zhong W.-Y."/>
            <person name="Peng D.-H."/>
            <person name="Ahmad S."/>
            <person name="Lan S."/>
            <person name="Zhang J.-S."/>
            <person name="Tsai W.-C."/>
            <person name="Van De Peer Y."/>
            <person name="Liu Z.-J."/>
        </authorList>
    </citation>
    <scope>NUCLEOTIDE SEQUENCE</scope>
    <source>
        <strain evidence="2">SCP</strain>
        <tissue evidence="2">Leaves</tissue>
    </source>
</reference>
<sequence length="251" mass="27776">MSGASRERALSLLAAARGHGDPAVRVSSLQQAGEILLSVDPSSASELFPYLADLHSSPDVIVRRYLAELLGELGPRAIEHSLVLMPALFSLLKDGAPVVIKQSIISGKKFFCTVLEEMIRQYYQSINAGRWLEEMRYWMVRFKDEVSNITLEPGSLGTKLLAVKFLETFVLLFTPEALDHEASISEGKRRNFDVSQLGDSSLILEANKTLGLLVELSHSDKVCGSLTIVIINRDRFSSNQTSFLELIQHAD</sequence>
<dbReference type="AlphaFoldDB" id="A0AAV9BJH0"/>
<proteinExistence type="predicted"/>
<dbReference type="Pfam" id="PF11935">
    <property type="entry name" value="SYMPK_PTA1_N"/>
    <property type="match status" value="1"/>
</dbReference>
<reference evidence="2" key="1">
    <citation type="journal article" date="2023" name="Nat. Commun.">
        <title>Diploid and tetraploid genomes of Acorus and the evolution of monocots.</title>
        <authorList>
            <person name="Ma L."/>
            <person name="Liu K.W."/>
            <person name="Li Z."/>
            <person name="Hsiao Y.Y."/>
            <person name="Qi Y."/>
            <person name="Fu T."/>
            <person name="Tang G.D."/>
            <person name="Zhang D."/>
            <person name="Sun W.H."/>
            <person name="Liu D.K."/>
            <person name="Li Y."/>
            <person name="Chen G.Z."/>
            <person name="Liu X.D."/>
            <person name="Liao X.Y."/>
            <person name="Jiang Y.T."/>
            <person name="Yu X."/>
            <person name="Hao Y."/>
            <person name="Huang J."/>
            <person name="Zhao X.W."/>
            <person name="Ke S."/>
            <person name="Chen Y.Y."/>
            <person name="Wu W.L."/>
            <person name="Hsu J.L."/>
            <person name="Lin Y.F."/>
            <person name="Huang M.D."/>
            <person name="Li C.Y."/>
            <person name="Huang L."/>
            <person name="Wang Z.W."/>
            <person name="Zhao X."/>
            <person name="Zhong W.Y."/>
            <person name="Peng D.H."/>
            <person name="Ahmad S."/>
            <person name="Lan S."/>
            <person name="Zhang J.S."/>
            <person name="Tsai W.C."/>
            <person name="Van de Peer Y."/>
            <person name="Liu Z.J."/>
        </authorList>
    </citation>
    <scope>NUCLEOTIDE SEQUENCE</scope>
    <source>
        <strain evidence="2">SCP</strain>
    </source>
</reference>
<evidence type="ECO:0000313" key="3">
    <source>
        <dbReference type="Proteomes" id="UP001179952"/>
    </source>
</evidence>
<dbReference type="InterPro" id="IPR011989">
    <property type="entry name" value="ARM-like"/>
</dbReference>
<gene>
    <name evidence="2" type="ORF">QJS04_geneDACA001503</name>
</gene>
<accession>A0AAV9BJH0</accession>
<dbReference type="InterPro" id="IPR032460">
    <property type="entry name" value="Symplekin/Pta1_N"/>
</dbReference>
<protein>
    <recommendedName>
        <fullName evidence="1">Symplekin/Pta1 N-terminal domain-containing protein</fullName>
    </recommendedName>
</protein>
<dbReference type="SUPFAM" id="SSF48371">
    <property type="entry name" value="ARM repeat"/>
    <property type="match status" value="1"/>
</dbReference>